<evidence type="ECO:0000313" key="1">
    <source>
        <dbReference type="EMBL" id="GIY64551.1"/>
    </source>
</evidence>
<accession>A0AAV4V2V3</accession>
<evidence type="ECO:0000313" key="2">
    <source>
        <dbReference type="Proteomes" id="UP001054945"/>
    </source>
</evidence>
<dbReference type="AlphaFoldDB" id="A0AAV4V2V3"/>
<organism evidence="1 2">
    <name type="scientific">Caerostris extrusa</name>
    <name type="common">Bark spider</name>
    <name type="synonym">Caerostris bankana</name>
    <dbReference type="NCBI Taxonomy" id="172846"/>
    <lineage>
        <taxon>Eukaryota</taxon>
        <taxon>Metazoa</taxon>
        <taxon>Ecdysozoa</taxon>
        <taxon>Arthropoda</taxon>
        <taxon>Chelicerata</taxon>
        <taxon>Arachnida</taxon>
        <taxon>Araneae</taxon>
        <taxon>Araneomorphae</taxon>
        <taxon>Entelegynae</taxon>
        <taxon>Araneoidea</taxon>
        <taxon>Araneidae</taxon>
        <taxon>Caerostris</taxon>
    </lineage>
</organism>
<comment type="caution">
    <text evidence="1">The sequence shown here is derived from an EMBL/GenBank/DDBJ whole genome shotgun (WGS) entry which is preliminary data.</text>
</comment>
<gene>
    <name evidence="1" type="ORF">CEXT_65491</name>
</gene>
<protein>
    <submittedName>
        <fullName evidence="1">Uncharacterized protein</fullName>
    </submittedName>
</protein>
<name>A0AAV4V2V3_CAEEX</name>
<sequence>MRNQPLTLVIDLIQSEGRCVDRKCKKSPELTPFAQEQVISGFKIPKRLEIEKRVKKMKDHQKASLELIDYSSACKTFHNGRPIYRPAVLDDFQTVTKKSGRRV</sequence>
<keyword evidence="2" id="KW-1185">Reference proteome</keyword>
<proteinExistence type="predicted"/>
<dbReference type="EMBL" id="BPLR01013892">
    <property type="protein sequence ID" value="GIY64551.1"/>
    <property type="molecule type" value="Genomic_DNA"/>
</dbReference>
<dbReference type="Proteomes" id="UP001054945">
    <property type="component" value="Unassembled WGS sequence"/>
</dbReference>
<reference evidence="1 2" key="1">
    <citation type="submission" date="2021-06" db="EMBL/GenBank/DDBJ databases">
        <title>Caerostris extrusa draft genome.</title>
        <authorList>
            <person name="Kono N."/>
            <person name="Arakawa K."/>
        </authorList>
    </citation>
    <scope>NUCLEOTIDE SEQUENCE [LARGE SCALE GENOMIC DNA]</scope>
</reference>